<evidence type="ECO:0000313" key="2">
    <source>
        <dbReference type="EMBL" id="CAF1140822.1"/>
    </source>
</evidence>
<evidence type="ECO:0000313" key="3">
    <source>
        <dbReference type="EMBL" id="CAF3541218.1"/>
    </source>
</evidence>
<dbReference type="EMBL" id="CAJNOQ010006597">
    <property type="protein sequence ID" value="CAF1140822.1"/>
    <property type="molecule type" value="Genomic_DNA"/>
</dbReference>
<sequence length="219" mass="25105">MVSSNPLPTTWTNINIEQKNPKQGQNLETFSLLWLDQNVNESKDNRETQTQLRRSINCLWTFESGNECEEHIGQSKDEKIVLIVSGRLGREIVPRVHDLPQLSAIYVYCMDKRTNEIWAKAYKKITHLFSSQGYETTFHNSRAMSAMCSTMVNFTVNDFLHHAMKTKKSNSLNSDEDDGGENDSLLSTTNNIFSGIRAFGTIKRDLKQSYFKAKINNDK</sequence>
<dbReference type="EMBL" id="CAJOBC010006597">
    <property type="protein sequence ID" value="CAF3904531.1"/>
    <property type="molecule type" value="Genomic_DNA"/>
</dbReference>
<evidence type="ECO:0000313" key="1">
    <source>
        <dbReference type="EMBL" id="CAF0761430.1"/>
    </source>
</evidence>
<keyword evidence="5" id="KW-1185">Reference proteome</keyword>
<proteinExistence type="predicted"/>
<dbReference type="Proteomes" id="UP000663829">
    <property type="component" value="Unassembled WGS sequence"/>
</dbReference>
<dbReference type="EMBL" id="CAJOBA010000558">
    <property type="protein sequence ID" value="CAF3541218.1"/>
    <property type="molecule type" value="Genomic_DNA"/>
</dbReference>
<dbReference type="Proteomes" id="UP000682733">
    <property type="component" value="Unassembled WGS sequence"/>
</dbReference>
<gene>
    <name evidence="2" type="ORF">GPM918_LOCUS20677</name>
    <name evidence="1" type="ORF">OVA965_LOCUS2572</name>
    <name evidence="4" type="ORF">SRO942_LOCUS20674</name>
    <name evidence="3" type="ORF">TMI583_LOCUS2572</name>
</gene>
<evidence type="ECO:0000313" key="4">
    <source>
        <dbReference type="EMBL" id="CAF3904531.1"/>
    </source>
</evidence>
<dbReference type="OrthoDB" id="10057301at2759"/>
<organism evidence="2 5">
    <name type="scientific">Didymodactylos carnosus</name>
    <dbReference type="NCBI Taxonomy" id="1234261"/>
    <lineage>
        <taxon>Eukaryota</taxon>
        <taxon>Metazoa</taxon>
        <taxon>Spiralia</taxon>
        <taxon>Gnathifera</taxon>
        <taxon>Rotifera</taxon>
        <taxon>Eurotatoria</taxon>
        <taxon>Bdelloidea</taxon>
        <taxon>Philodinida</taxon>
        <taxon>Philodinidae</taxon>
        <taxon>Didymodactylos</taxon>
    </lineage>
</organism>
<name>A0A814S3B4_9BILA</name>
<protein>
    <submittedName>
        <fullName evidence="2">Uncharacterized protein</fullName>
    </submittedName>
</protein>
<dbReference type="Proteomes" id="UP000681722">
    <property type="component" value="Unassembled WGS sequence"/>
</dbReference>
<evidence type="ECO:0000313" key="5">
    <source>
        <dbReference type="Proteomes" id="UP000663829"/>
    </source>
</evidence>
<dbReference type="Proteomes" id="UP000677228">
    <property type="component" value="Unassembled WGS sequence"/>
</dbReference>
<dbReference type="EMBL" id="CAJNOK010000558">
    <property type="protein sequence ID" value="CAF0761430.1"/>
    <property type="molecule type" value="Genomic_DNA"/>
</dbReference>
<accession>A0A814S3B4</accession>
<dbReference type="AlphaFoldDB" id="A0A814S3B4"/>
<comment type="caution">
    <text evidence="2">The sequence shown here is derived from an EMBL/GenBank/DDBJ whole genome shotgun (WGS) entry which is preliminary data.</text>
</comment>
<reference evidence="2" key="1">
    <citation type="submission" date="2021-02" db="EMBL/GenBank/DDBJ databases">
        <authorList>
            <person name="Nowell W R."/>
        </authorList>
    </citation>
    <scope>NUCLEOTIDE SEQUENCE</scope>
</reference>